<reference evidence="4" key="1">
    <citation type="journal article" date="2020" name="Phytopathology">
        <title>Genome sequence and comparative analysis of Colletotrichum gloeosporioides isolated from Liriodendron leaves.</title>
        <authorList>
            <person name="Fu F.F."/>
            <person name="Hao Z."/>
            <person name="Wang P."/>
            <person name="Lu Y."/>
            <person name="Xue L.J."/>
            <person name="Wei G."/>
            <person name="Tian Y."/>
            <person name="Baishi H."/>
            <person name="Xu H."/>
            <person name="Shi J."/>
            <person name="Cheng T."/>
            <person name="Wang G."/>
            <person name="Yi Y."/>
            <person name="Chen J."/>
        </authorList>
    </citation>
    <scope>NUCLEOTIDE SEQUENCE</scope>
    <source>
        <strain evidence="4">Lc1</strain>
    </source>
</reference>
<dbReference type="InterPro" id="IPR056884">
    <property type="entry name" value="NPHP3-like_N"/>
</dbReference>
<keyword evidence="5" id="KW-1185">Reference proteome</keyword>
<feature type="domain" description="Nephrocystin 3-like N-terminal" evidence="3">
    <location>
        <begin position="492"/>
        <end position="676"/>
    </location>
</feature>
<dbReference type="PANTHER" id="PTHR40619:SF3">
    <property type="entry name" value="FUNGAL STAND N-TERMINAL GOODBYE DOMAIN-CONTAINING PROTEIN"/>
    <property type="match status" value="1"/>
</dbReference>
<dbReference type="GeneID" id="69013912"/>
<dbReference type="Proteomes" id="UP000613401">
    <property type="component" value="Unassembled WGS sequence"/>
</dbReference>
<evidence type="ECO:0000313" key="5">
    <source>
        <dbReference type="Proteomes" id="UP000613401"/>
    </source>
</evidence>
<dbReference type="PANTHER" id="PTHR40619">
    <property type="entry name" value="FUNGAL STAND N-TERMINAL GOODBYE DOMAIN-CONTAINING PROTEIN"/>
    <property type="match status" value="1"/>
</dbReference>
<accession>A0A8H4FHN8</accession>
<organism evidence="4 5">
    <name type="scientific">Colletotrichum gloeosporioides</name>
    <name type="common">Anthracnose fungus</name>
    <name type="synonym">Glomerella cingulata</name>
    <dbReference type="NCBI Taxonomy" id="474922"/>
    <lineage>
        <taxon>Eukaryota</taxon>
        <taxon>Fungi</taxon>
        <taxon>Dikarya</taxon>
        <taxon>Ascomycota</taxon>
        <taxon>Pezizomycotina</taxon>
        <taxon>Sordariomycetes</taxon>
        <taxon>Hypocreomycetidae</taxon>
        <taxon>Glomerellales</taxon>
        <taxon>Glomerellaceae</taxon>
        <taxon>Colletotrichum</taxon>
        <taxon>Colletotrichum gloeosporioides species complex</taxon>
    </lineage>
</organism>
<gene>
    <name evidence="4" type="ORF">GCG54_00006764</name>
</gene>
<name>A0A8H4FHN8_COLGL</name>
<proteinExistence type="predicted"/>
<feature type="region of interest" description="Disordered" evidence="2">
    <location>
        <begin position="364"/>
        <end position="393"/>
    </location>
</feature>
<dbReference type="AlphaFoldDB" id="A0A8H4FHN8"/>
<comment type="caution">
    <text evidence="4">The sequence shown here is derived from an EMBL/GenBank/DDBJ whole genome shotgun (WGS) entry which is preliminary data.</text>
</comment>
<evidence type="ECO:0000256" key="1">
    <source>
        <dbReference type="ARBA" id="ARBA00022737"/>
    </source>
</evidence>
<feature type="compositionally biased region" description="Low complexity" evidence="2">
    <location>
        <begin position="365"/>
        <end position="384"/>
    </location>
</feature>
<dbReference type="RefSeq" id="XP_045261812.1">
    <property type="nucleotide sequence ID" value="XM_045406762.1"/>
</dbReference>
<evidence type="ECO:0000313" key="4">
    <source>
        <dbReference type="EMBL" id="KAF3802653.1"/>
    </source>
</evidence>
<dbReference type="EMBL" id="WVTB01000061">
    <property type="protein sequence ID" value="KAF3802653.1"/>
    <property type="molecule type" value="Genomic_DNA"/>
</dbReference>
<evidence type="ECO:0000259" key="3">
    <source>
        <dbReference type="Pfam" id="PF24883"/>
    </source>
</evidence>
<protein>
    <recommendedName>
        <fullName evidence="3">Nephrocystin 3-like N-terminal domain-containing protein</fullName>
    </recommendedName>
</protein>
<keyword evidence="1" id="KW-0677">Repeat</keyword>
<sequence length="717" mass="81153">MDVVKKFPEIPICHRSLRQSKTRSRSTSPNSFKKFFQDRFSGVRKAPPRPLQYDTDTERYHSQSNLGTKDLETIIAAYDEDLPAGDGVGNLSWDNVFEQMAVAKQQHDKKRGISSKVADSADLVSGYVNALPDEYGIGILKGGLALIFDATKAHEDNRSRILETFETVPESILTINMAFDLLKPASVDKSLCTEVISMLLEDLPVLVKILLGNEPWYQKVVAHLLLRIPETSTVDQILARWKQEVVRLEKHVKRMKLEILSQFAVDLKDLSDKWETAELGIRTLFAKSQAMQNDILQSIKNDQNALLVEVRYTNNIAAGVASVAKDHLEDMRREKKEELENLRRVKEEQMEAFRRKESELEQKESQLQQKESQLQQKESQLQQERQSIQNERAHFSKDREFYRAVQKSKHSYAQHVSPQDINRAKTENVHLSVDNATLRSRLSNNSLRQEHAHSFGSVHLLAALKVPADSSVGDMNLVMEEAESLDPAGRGKAQWLFETDDFRQWFRRDGSSLLLVDGCLEPEFVEFVSPLSAICGGLITALLEDEDSAVVFFFAGLHTDTHASEDINTGPAAMMRSLIAQLLKSPKLPPPDLGFLSEEMLEACRRGECYVLCKVFVEIIKQTPSQKTIFCIIDGISWYEHDPWQQDVYQVASVLEHLAKREDLGESGPLKVMLTSPDQSMQIGDLAMKHSDIWGYASLEAGDIHPDLGWMDSDMLS</sequence>
<dbReference type="Pfam" id="PF24883">
    <property type="entry name" value="NPHP3_N"/>
    <property type="match status" value="1"/>
</dbReference>
<evidence type="ECO:0000256" key="2">
    <source>
        <dbReference type="SAM" id="MobiDB-lite"/>
    </source>
</evidence>
<reference evidence="4" key="2">
    <citation type="submission" date="2020-03" db="EMBL/GenBank/DDBJ databases">
        <authorList>
            <person name="Fu F.-F."/>
            <person name="Chen J."/>
        </authorList>
    </citation>
    <scope>NUCLEOTIDE SEQUENCE</scope>
    <source>
        <strain evidence="4">Lc1</strain>
    </source>
</reference>